<dbReference type="PROSITE" id="PS50261">
    <property type="entry name" value="G_PROTEIN_RECEP_F2_4"/>
    <property type="match status" value="1"/>
</dbReference>
<feature type="domain" description="G-protein coupled receptors family 2 profile 2" evidence="11">
    <location>
        <begin position="165"/>
        <end position="431"/>
    </location>
</feature>
<dbReference type="GO" id="GO:0012505">
    <property type="term" value="C:endomembrane system"/>
    <property type="evidence" value="ECO:0007669"/>
    <property type="project" value="UniProtKB-SubCell"/>
</dbReference>
<evidence type="ECO:0000259" key="11">
    <source>
        <dbReference type="PROSITE" id="PS50261"/>
    </source>
</evidence>
<dbReference type="Proteomes" id="UP000327044">
    <property type="component" value="Unassembled WGS sequence"/>
</dbReference>
<dbReference type="InterPro" id="IPR023311">
    <property type="entry name" value="Methusela_ecto_dom_2"/>
</dbReference>
<feature type="transmembrane region" description="Helical" evidence="10">
    <location>
        <begin position="197"/>
        <end position="217"/>
    </location>
</feature>
<feature type="transmembrane region" description="Helical" evidence="10">
    <location>
        <begin position="274"/>
        <end position="294"/>
    </location>
</feature>
<evidence type="ECO:0000256" key="7">
    <source>
        <dbReference type="ARBA" id="ARBA00023136"/>
    </source>
</evidence>
<dbReference type="InterPro" id="IPR000832">
    <property type="entry name" value="GPCR_2_secretin-like"/>
</dbReference>
<dbReference type="Gene3D" id="2.170.180.11">
    <property type="entry name" value="Methuselah ectodomain, domain 2"/>
    <property type="match status" value="1"/>
</dbReference>
<dbReference type="Gene3D" id="1.20.1070.10">
    <property type="entry name" value="Rhodopsin 7-helix transmembrane proteins"/>
    <property type="match status" value="1"/>
</dbReference>
<evidence type="ECO:0000256" key="3">
    <source>
        <dbReference type="ARBA" id="ARBA00022692"/>
    </source>
</evidence>
<keyword evidence="8" id="KW-0675">Receptor</keyword>
<dbReference type="GO" id="GO:0005886">
    <property type="term" value="C:plasma membrane"/>
    <property type="evidence" value="ECO:0007669"/>
    <property type="project" value="TreeGrafter"/>
</dbReference>
<reference evidence="12 13" key="1">
    <citation type="journal article" date="2018" name="Elife">
        <title>Firefly genomes illuminate parallel origins of bioluminescence in beetles.</title>
        <authorList>
            <person name="Fallon T.R."/>
            <person name="Lower S.E."/>
            <person name="Chang C.H."/>
            <person name="Bessho-Uehara M."/>
            <person name="Martin G.J."/>
            <person name="Bewick A.J."/>
            <person name="Behringer M."/>
            <person name="Debat H.J."/>
            <person name="Wong I."/>
            <person name="Day J.C."/>
            <person name="Suvorov A."/>
            <person name="Silva C.J."/>
            <person name="Stanger-Hall K.F."/>
            <person name="Hall D.W."/>
            <person name="Schmitz R.J."/>
            <person name="Nelson D.R."/>
            <person name="Lewis S.M."/>
            <person name="Shigenobu S."/>
            <person name="Bybee S.M."/>
            <person name="Larracuente A.M."/>
            <person name="Oba Y."/>
            <person name="Weng J.K."/>
        </authorList>
    </citation>
    <scope>NUCLEOTIDE SEQUENCE [LARGE SCALE GENOMIC DNA]</scope>
    <source>
        <strain evidence="12">1611_PpyrPB1</strain>
        <tissue evidence="12">Whole body</tissue>
    </source>
</reference>
<evidence type="ECO:0000256" key="1">
    <source>
        <dbReference type="ARBA" id="ARBA00004127"/>
    </source>
</evidence>
<protein>
    <recommendedName>
        <fullName evidence="11">G-protein coupled receptors family 2 profile 2 domain-containing protein</fullName>
    </recommendedName>
</protein>
<dbReference type="InParanoid" id="A0A5N4AIJ3"/>
<gene>
    <name evidence="12" type="ORF">PPYR_08141</name>
</gene>
<sequence>MNHILSQFLIAGLIHASKMQILNKSLPAKYSFDTYLFDQTSSDCECDEETACVRKCCALNYFWSEKSCTFHAGTQFDTAVYIGDQNVTTSKRCYIWGKFQCAGEGFYFRLEPYNYSADVFYPQYDGRLWLPSTNKHFPASGYCLDYFEDNRISALVCEDAMLKTETRINSVGMMVSLPFLLATFVVYMLLPNKNLHAMSLMCYAISLFGAYLCLVLAKEVSGIAGPSCVVLATSCLYFFMSSFLWMNLFSFTIWRSFGKLSSGNAARNTSNYMLLYGLYTWGGALLFVAAITIIDRLTPPGQWYTPGLGDGQCWFTPGYPSLLYFYGPLSIITLADVVFFTQTAWRIKNLQREIAILKKNGNAISGRNREQQTFYLYLKFFVIMGINWMTEIISWIINWQVEAVPSAVWILTDLINALSGVFIFFIYAYKTCTWKLLLRRFRYSSPAKVNVRCRYKNHTTTTTTTTTVAIISITKTVSDE</sequence>
<keyword evidence="3 10" id="KW-0812">Transmembrane</keyword>
<evidence type="ECO:0000256" key="9">
    <source>
        <dbReference type="ARBA" id="ARBA00023224"/>
    </source>
</evidence>
<evidence type="ECO:0000313" key="12">
    <source>
        <dbReference type="EMBL" id="KAB0797147.1"/>
    </source>
</evidence>
<organism evidence="12 13">
    <name type="scientific">Photinus pyralis</name>
    <name type="common">Common eastern firefly</name>
    <name type="synonym">Lampyris pyralis</name>
    <dbReference type="NCBI Taxonomy" id="7054"/>
    <lineage>
        <taxon>Eukaryota</taxon>
        <taxon>Metazoa</taxon>
        <taxon>Ecdysozoa</taxon>
        <taxon>Arthropoda</taxon>
        <taxon>Hexapoda</taxon>
        <taxon>Insecta</taxon>
        <taxon>Pterygota</taxon>
        <taxon>Neoptera</taxon>
        <taxon>Endopterygota</taxon>
        <taxon>Coleoptera</taxon>
        <taxon>Polyphaga</taxon>
        <taxon>Elateriformia</taxon>
        <taxon>Elateroidea</taxon>
        <taxon>Lampyridae</taxon>
        <taxon>Lampyrinae</taxon>
        <taxon>Photinus</taxon>
    </lineage>
</organism>
<comment type="subcellular location">
    <subcellularLocation>
        <location evidence="1">Endomembrane system</location>
        <topology evidence="1">Multi-pass membrane protein</topology>
    </subcellularLocation>
</comment>
<dbReference type="GO" id="GO:0008528">
    <property type="term" value="F:G protein-coupled peptide receptor activity"/>
    <property type="evidence" value="ECO:0007669"/>
    <property type="project" value="TreeGrafter"/>
</dbReference>
<dbReference type="GO" id="GO:0007166">
    <property type="term" value="P:cell surface receptor signaling pathway"/>
    <property type="evidence" value="ECO:0007669"/>
    <property type="project" value="InterPro"/>
</dbReference>
<evidence type="ECO:0000256" key="6">
    <source>
        <dbReference type="ARBA" id="ARBA00023040"/>
    </source>
</evidence>
<keyword evidence="5 10" id="KW-1133">Transmembrane helix</keyword>
<feature type="transmembrane region" description="Helical" evidence="10">
    <location>
        <begin position="409"/>
        <end position="429"/>
    </location>
</feature>
<dbReference type="InterPro" id="IPR017981">
    <property type="entry name" value="GPCR_2-like_7TM"/>
</dbReference>
<dbReference type="InterPro" id="IPR051384">
    <property type="entry name" value="Mth_GPCR"/>
</dbReference>
<accession>A0A5N4AIJ3</accession>
<keyword evidence="4" id="KW-0732">Signal</keyword>
<dbReference type="PANTHER" id="PTHR47154:SF2">
    <property type="entry name" value="G-PROTEIN COUPLED RECEPTOR MTH-RELATED"/>
    <property type="match status" value="1"/>
</dbReference>
<feature type="transmembrane region" description="Helical" evidence="10">
    <location>
        <begin position="374"/>
        <end position="397"/>
    </location>
</feature>
<evidence type="ECO:0000256" key="4">
    <source>
        <dbReference type="ARBA" id="ARBA00022729"/>
    </source>
</evidence>
<keyword evidence="6" id="KW-0297">G-protein coupled receptor</keyword>
<comment type="caution">
    <text evidence="12">The sequence shown here is derived from an EMBL/GenBank/DDBJ whole genome shotgun (WGS) entry which is preliminary data.</text>
</comment>
<dbReference type="InterPro" id="IPR036272">
    <property type="entry name" value="Methuselah_N_sf"/>
</dbReference>
<dbReference type="SUPFAM" id="SSF63877">
    <property type="entry name" value="Methuselah ectodomain"/>
    <property type="match status" value="1"/>
</dbReference>
<dbReference type="Pfam" id="PF00002">
    <property type="entry name" value="7tm_2"/>
    <property type="match status" value="1"/>
</dbReference>
<evidence type="ECO:0000256" key="8">
    <source>
        <dbReference type="ARBA" id="ARBA00023170"/>
    </source>
</evidence>
<dbReference type="OrthoDB" id="6134459at2759"/>
<keyword evidence="13" id="KW-1185">Reference proteome</keyword>
<dbReference type="FunCoup" id="A0A5N4AIJ3">
    <property type="interactions" value="151"/>
</dbReference>
<evidence type="ECO:0000256" key="2">
    <source>
        <dbReference type="ARBA" id="ARBA00008979"/>
    </source>
</evidence>
<name>A0A5N4AIJ3_PHOPY</name>
<evidence type="ECO:0000256" key="5">
    <source>
        <dbReference type="ARBA" id="ARBA00022989"/>
    </source>
</evidence>
<feature type="transmembrane region" description="Helical" evidence="10">
    <location>
        <begin position="324"/>
        <end position="345"/>
    </location>
</feature>
<feature type="transmembrane region" description="Helical" evidence="10">
    <location>
        <begin position="171"/>
        <end position="190"/>
    </location>
</feature>
<feature type="transmembrane region" description="Helical" evidence="10">
    <location>
        <begin position="229"/>
        <end position="254"/>
    </location>
</feature>
<proteinExistence type="inferred from homology"/>
<dbReference type="EMBL" id="VVIM01000006">
    <property type="protein sequence ID" value="KAB0797147.1"/>
    <property type="molecule type" value="Genomic_DNA"/>
</dbReference>
<keyword evidence="9" id="KW-0807">Transducer</keyword>
<dbReference type="AlphaFoldDB" id="A0A5N4AIJ3"/>
<keyword evidence="7 10" id="KW-0472">Membrane</keyword>
<evidence type="ECO:0000313" key="13">
    <source>
        <dbReference type="Proteomes" id="UP000327044"/>
    </source>
</evidence>
<dbReference type="CDD" id="cd15039">
    <property type="entry name" value="7tmB3_Methuselah-like"/>
    <property type="match status" value="1"/>
</dbReference>
<dbReference type="PANTHER" id="PTHR47154">
    <property type="entry name" value="G-PROTEIN COUPLED RECEPTOR MTH-RELATED"/>
    <property type="match status" value="1"/>
</dbReference>
<evidence type="ECO:0000256" key="10">
    <source>
        <dbReference type="SAM" id="Phobius"/>
    </source>
</evidence>
<comment type="similarity">
    <text evidence="2">Belongs to the G-protein coupled receptor 2 family. Mth subfamily.</text>
</comment>